<keyword evidence="2" id="KW-1185">Reference proteome</keyword>
<sequence length="60" mass="6947">MILNIDPKHAGALRCHGFVYFYSLKSYTESLNDLCESLRIEKDKAFALRHGGQVYFTIKH</sequence>
<organism evidence="1 2">
    <name type="scientific">Gigaspora rosea</name>
    <dbReference type="NCBI Taxonomy" id="44941"/>
    <lineage>
        <taxon>Eukaryota</taxon>
        <taxon>Fungi</taxon>
        <taxon>Fungi incertae sedis</taxon>
        <taxon>Mucoromycota</taxon>
        <taxon>Glomeromycotina</taxon>
        <taxon>Glomeromycetes</taxon>
        <taxon>Diversisporales</taxon>
        <taxon>Gigasporaceae</taxon>
        <taxon>Gigaspora</taxon>
    </lineage>
</organism>
<dbReference type="EMBL" id="QKWP01000137">
    <property type="protein sequence ID" value="RIB26419.1"/>
    <property type="molecule type" value="Genomic_DNA"/>
</dbReference>
<evidence type="ECO:0000313" key="2">
    <source>
        <dbReference type="Proteomes" id="UP000266673"/>
    </source>
</evidence>
<accession>A0A397VZH3</accession>
<comment type="caution">
    <text evidence="1">The sequence shown here is derived from an EMBL/GenBank/DDBJ whole genome shotgun (WGS) entry which is preliminary data.</text>
</comment>
<reference evidence="1 2" key="1">
    <citation type="submission" date="2018-06" db="EMBL/GenBank/DDBJ databases">
        <title>Comparative genomics reveals the genomic features of Rhizophagus irregularis, R. cerebriforme, R. diaphanum and Gigaspora rosea, and their symbiotic lifestyle signature.</title>
        <authorList>
            <person name="Morin E."/>
            <person name="San Clemente H."/>
            <person name="Chen E.C.H."/>
            <person name="De La Providencia I."/>
            <person name="Hainaut M."/>
            <person name="Kuo A."/>
            <person name="Kohler A."/>
            <person name="Murat C."/>
            <person name="Tang N."/>
            <person name="Roy S."/>
            <person name="Loubradou J."/>
            <person name="Henrissat B."/>
            <person name="Grigoriev I.V."/>
            <person name="Corradi N."/>
            <person name="Roux C."/>
            <person name="Martin F.M."/>
        </authorList>
    </citation>
    <scope>NUCLEOTIDE SEQUENCE [LARGE SCALE GENOMIC DNA]</scope>
    <source>
        <strain evidence="1 2">DAOM 194757</strain>
    </source>
</reference>
<protein>
    <submittedName>
        <fullName evidence="1">Uncharacterized protein</fullName>
    </submittedName>
</protein>
<dbReference type="Gene3D" id="1.25.40.10">
    <property type="entry name" value="Tetratricopeptide repeat domain"/>
    <property type="match status" value="1"/>
</dbReference>
<gene>
    <name evidence="1" type="ORF">C2G38_2065039</name>
</gene>
<dbReference type="OrthoDB" id="245563at2759"/>
<dbReference type="AlphaFoldDB" id="A0A397VZH3"/>
<name>A0A397VZH3_9GLOM</name>
<dbReference type="Proteomes" id="UP000266673">
    <property type="component" value="Unassembled WGS sequence"/>
</dbReference>
<dbReference type="InterPro" id="IPR011990">
    <property type="entry name" value="TPR-like_helical_dom_sf"/>
</dbReference>
<evidence type="ECO:0000313" key="1">
    <source>
        <dbReference type="EMBL" id="RIB26419.1"/>
    </source>
</evidence>
<proteinExistence type="predicted"/>